<evidence type="ECO:0000256" key="4">
    <source>
        <dbReference type="ARBA" id="ARBA00023065"/>
    </source>
</evidence>
<feature type="non-terminal residue" evidence="6">
    <location>
        <position position="1"/>
    </location>
</feature>
<dbReference type="InterPro" id="IPR051171">
    <property type="entry name" value="CaCA"/>
</dbReference>
<sequence>SLLLSSWYSVVEGNQLTFEVVFESPLTLARDVEVNVTLIDGTAIAPDDYNMLGPMVLTLTGSGGTAMVNIVDDALAEVDEMFEMMLSSNDPSVSIVEDTATVTINDSVLVFQFNQSAYTVDEGDSVPVMVTWVNPQEGEVGVRVTVTPSGTPQDYSISPEGNITLSNSSNTAVVVITALSDKLKEDPEDFILSLESSFRLSVSQAALTINDTTVTLVWWGRVK</sequence>
<dbReference type="AlphaFoldDB" id="A0AA35SHA0"/>
<keyword evidence="4" id="KW-0406">Ion transport</keyword>
<dbReference type="Pfam" id="PF03160">
    <property type="entry name" value="Calx-beta"/>
    <property type="match status" value="1"/>
</dbReference>
<reference evidence="6" key="1">
    <citation type="submission" date="2023-03" db="EMBL/GenBank/DDBJ databases">
        <authorList>
            <person name="Steffen K."/>
            <person name="Cardenas P."/>
        </authorList>
    </citation>
    <scope>NUCLEOTIDE SEQUENCE</scope>
</reference>
<name>A0AA35SHA0_GEOBA</name>
<accession>A0AA35SHA0</accession>
<dbReference type="GO" id="GO:0030001">
    <property type="term" value="P:metal ion transport"/>
    <property type="evidence" value="ECO:0007669"/>
    <property type="project" value="TreeGrafter"/>
</dbReference>
<dbReference type="Proteomes" id="UP001174909">
    <property type="component" value="Unassembled WGS sequence"/>
</dbReference>
<keyword evidence="4" id="KW-0813">Transport</keyword>
<organism evidence="6 7">
    <name type="scientific">Geodia barretti</name>
    <name type="common">Barrett's horny sponge</name>
    <dbReference type="NCBI Taxonomy" id="519541"/>
    <lineage>
        <taxon>Eukaryota</taxon>
        <taxon>Metazoa</taxon>
        <taxon>Porifera</taxon>
        <taxon>Demospongiae</taxon>
        <taxon>Heteroscleromorpha</taxon>
        <taxon>Tetractinellida</taxon>
        <taxon>Astrophorina</taxon>
        <taxon>Geodiidae</taxon>
        <taxon>Geodia</taxon>
    </lineage>
</organism>
<evidence type="ECO:0000313" key="6">
    <source>
        <dbReference type="EMBL" id="CAI8030090.1"/>
    </source>
</evidence>
<feature type="domain" description="Calx-beta" evidence="5">
    <location>
        <begin position="8"/>
        <end position="107"/>
    </location>
</feature>
<evidence type="ECO:0000259" key="5">
    <source>
        <dbReference type="Pfam" id="PF03160"/>
    </source>
</evidence>
<gene>
    <name evidence="6" type="ORF">GBAR_LOCUS17052</name>
</gene>
<comment type="caution">
    <text evidence="6">The sequence shown here is derived from an EMBL/GenBank/DDBJ whole genome shotgun (WGS) entry which is preliminary data.</text>
</comment>
<keyword evidence="3" id="KW-0106">Calcium</keyword>
<dbReference type="GO" id="GO:0007154">
    <property type="term" value="P:cell communication"/>
    <property type="evidence" value="ECO:0007669"/>
    <property type="project" value="InterPro"/>
</dbReference>
<keyword evidence="2" id="KW-0677">Repeat</keyword>
<evidence type="ECO:0000313" key="7">
    <source>
        <dbReference type="Proteomes" id="UP001174909"/>
    </source>
</evidence>
<dbReference type="InterPro" id="IPR003644">
    <property type="entry name" value="Calx_beta"/>
</dbReference>
<evidence type="ECO:0000256" key="2">
    <source>
        <dbReference type="ARBA" id="ARBA00022737"/>
    </source>
</evidence>
<dbReference type="Gene3D" id="2.60.40.2030">
    <property type="match status" value="2"/>
</dbReference>
<dbReference type="InterPro" id="IPR038081">
    <property type="entry name" value="CalX-like_sf"/>
</dbReference>
<dbReference type="GO" id="GO:0016020">
    <property type="term" value="C:membrane"/>
    <property type="evidence" value="ECO:0007669"/>
    <property type="project" value="InterPro"/>
</dbReference>
<dbReference type="PANTHER" id="PTHR11878">
    <property type="entry name" value="SODIUM/CALCIUM EXCHANGER"/>
    <property type="match status" value="1"/>
</dbReference>
<proteinExistence type="predicted"/>
<dbReference type="SUPFAM" id="SSF141072">
    <property type="entry name" value="CalX-like"/>
    <property type="match status" value="2"/>
</dbReference>
<evidence type="ECO:0000256" key="1">
    <source>
        <dbReference type="ARBA" id="ARBA00022729"/>
    </source>
</evidence>
<dbReference type="EMBL" id="CASHTH010002457">
    <property type="protein sequence ID" value="CAI8030090.1"/>
    <property type="molecule type" value="Genomic_DNA"/>
</dbReference>
<protein>
    <recommendedName>
        <fullName evidence="5">Calx-beta domain-containing protein</fullName>
    </recommendedName>
</protein>
<dbReference type="PANTHER" id="PTHR11878:SF65">
    <property type="entry name" value="NA_CA-EXCHANGE PROTEIN, ISOFORM G"/>
    <property type="match status" value="1"/>
</dbReference>
<keyword evidence="7" id="KW-1185">Reference proteome</keyword>
<evidence type="ECO:0000256" key="3">
    <source>
        <dbReference type="ARBA" id="ARBA00022837"/>
    </source>
</evidence>
<keyword evidence="1" id="KW-0732">Signal</keyword>